<evidence type="ECO:0000259" key="1">
    <source>
        <dbReference type="Pfam" id="PF18406"/>
    </source>
</evidence>
<evidence type="ECO:0000313" key="3">
    <source>
        <dbReference type="Proteomes" id="UP000237819"/>
    </source>
</evidence>
<reference evidence="2 3" key="1">
    <citation type="submission" date="2018-02" db="EMBL/GenBank/DDBJ databases">
        <title>Comparative genomes isolates from brazilian mangrove.</title>
        <authorList>
            <person name="Araujo J.E."/>
            <person name="Taketani R.G."/>
            <person name="Silva M.C.P."/>
            <person name="Loureco M.V."/>
            <person name="Andreote F.D."/>
        </authorList>
    </citation>
    <scope>NUCLEOTIDE SEQUENCE [LARGE SCALE GENOMIC DNA]</scope>
    <source>
        <strain evidence="2 3">Nap-Phe MGV</strain>
    </source>
</reference>
<sequence length="153" mass="17701">MPNHTANTLEIIGDQKIIDKCVKAIQTPKALAKKERLRHIDFRQIVPMPPVIFVGDLSSNDKEANPNRNWYDWNIQNWGTKWNAYGTEDQGDNCLYFETAWSSPVPVLEALSWLFPELRFEMRSTDEGGYFDTEFVFEKGEIVSETEHATDED</sequence>
<dbReference type="Pfam" id="PF18406">
    <property type="entry name" value="DUF1281_C"/>
    <property type="match status" value="1"/>
</dbReference>
<name>A0A2S8GSK8_9BACT</name>
<feature type="domain" description="YubB ferredoxin-like" evidence="1">
    <location>
        <begin position="81"/>
        <end position="149"/>
    </location>
</feature>
<dbReference type="EMBL" id="PUHZ01000005">
    <property type="protein sequence ID" value="PQO47409.1"/>
    <property type="molecule type" value="Genomic_DNA"/>
</dbReference>
<protein>
    <recommendedName>
        <fullName evidence="1">YubB ferredoxin-like domain-containing protein</fullName>
    </recommendedName>
</protein>
<evidence type="ECO:0000313" key="2">
    <source>
        <dbReference type="EMBL" id="PQO47409.1"/>
    </source>
</evidence>
<dbReference type="AlphaFoldDB" id="A0A2S8GSK8"/>
<accession>A0A2S8GSK8</accession>
<proteinExistence type="predicted"/>
<gene>
    <name evidence="2" type="ORF">C5Y93_05025</name>
</gene>
<comment type="caution">
    <text evidence="2">The sequence shown here is derived from an EMBL/GenBank/DDBJ whole genome shotgun (WGS) entry which is preliminary data.</text>
</comment>
<dbReference type="Proteomes" id="UP000237819">
    <property type="component" value="Unassembled WGS sequence"/>
</dbReference>
<dbReference type="InterPro" id="IPR041329">
    <property type="entry name" value="YubB_C"/>
</dbReference>
<organism evidence="2 3">
    <name type="scientific">Blastopirellula marina</name>
    <dbReference type="NCBI Taxonomy" id="124"/>
    <lineage>
        <taxon>Bacteria</taxon>
        <taxon>Pseudomonadati</taxon>
        <taxon>Planctomycetota</taxon>
        <taxon>Planctomycetia</taxon>
        <taxon>Pirellulales</taxon>
        <taxon>Pirellulaceae</taxon>
        <taxon>Blastopirellula</taxon>
    </lineage>
</organism>